<feature type="compositionally biased region" description="Acidic residues" evidence="1">
    <location>
        <begin position="220"/>
        <end position="232"/>
    </location>
</feature>
<dbReference type="AlphaFoldDB" id="A0ABD3HD36"/>
<dbReference type="InterPro" id="IPR036691">
    <property type="entry name" value="Endo/exonu/phosph_ase_sf"/>
</dbReference>
<dbReference type="Gene3D" id="3.60.10.10">
    <property type="entry name" value="Endonuclease/exonuclease/phosphatase"/>
    <property type="match status" value="1"/>
</dbReference>
<dbReference type="SUPFAM" id="SSF56219">
    <property type="entry name" value="DNase I-like"/>
    <property type="match status" value="1"/>
</dbReference>
<feature type="region of interest" description="Disordered" evidence="1">
    <location>
        <begin position="427"/>
        <end position="463"/>
    </location>
</feature>
<dbReference type="EMBL" id="JBJQOH010000004">
    <property type="protein sequence ID" value="KAL3688776.1"/>
    <property type="molecule type" value="Genomic_DNA"/>
</dbReference>
<dbReference type="InterPro" id="IPR005135">
    <property type="entry name" value="Endo/exonuclease/phosphatase"/>
</dbReference>
<protein>
    <recommendedName>
        <fullName evidence="2">Endonuclease/exonuclease/phosphatase domain-containing protein</fullName>
    </recommendedName>
</protein>
<organism evidence="3 4">
    <name type="scientific">Riccia sorocarpa</name>
    <dbReference type="NCBI Taxonomy" id="122646"/>
    <lineage>
        <taxon>Eukaryota</taxon>
        <taxon>Viridiplantae</taxon>
        <taxon>Streptophyta</taxon>
        <taxon>Embryophyta</taxon>
        <taxon>Marchantiophyta</taxon>
        <taxon>Marchantiopsida</taxon>
        <taxon>Marchantiidae</taxon>
        <taxon>Marchantiales</taxon>
        <taxon>Ricciaceae</taxon>
        <taxon>Riccia</taxon>
    </lineage>
</organism>
<evidence type="ECO:0000313" key="3">
    <source>
        <dbReference type="EMBL" id="KAL3688776.1"/>
    </source>
</evidence>
<proteinExistence type="predicted"/>
<keyword evidence="4" id="KW-1185">Reference proteome</keyword>
<feature type="domain" description="Endonuclease/exonuclease/phosphatase" evidence="2">
    <location>
        <begin position="486"/>
        <end position="610"/>
    </location>
</feature>
<evidence type="ECO:0000259" key="2">
    <source>
        <dbReference type="Pfam" id="PF03372"/>
    </source>
</evidence>
<dbReference type="Pfam" id="PF03372">
    <property type="entry name" value="Exo_endo_phos"/>
    <property type="match status" value="1"/>
</dbReference>
<dbReference type="Proteomes" id="UP001633002">
    <property type="component" value="Unassembled WGS sequence"/>
</dbReference>
<sequence length="690" mass="77946">MEAGKKDIMSEEQLVLALKKISLQRDVAEREGRPVITVSKRQGFKGIREQMERGVLSFYLDRNQAIGPFRNWAIANWAKKLRVTVESVQESGNRGILTMFKTKQDRDKVLANIHPNIRGCTVAHLSWGPEMDMPGYTPKMEVEVCDLPKWTKNELSQIFLSLGPVISFPQETRDLVQKNAVATILWDEEKPLPDSVFVTLAGCDYKCPLKKVEATKEAQDGDDSGCEGEGPDGDQNKQSEETVAEREGSFRGISGSNNVYQKNREGSLEDTAQILPQASGQHSMKGHTIKKGAALTERDIWEGPRMLPGVGGNFTQQETNAHNINRWELDLNIVTGETDASQNSRTTPADNGGDTSHMFVGVKVLRQLEYGVLLDARDWVNDALYQKMDSTPRTATLEEIETGQESGGTGDLDGVIVHRVPDLNMEEAVGHWRKREDRGESEAQGNPKRRKSSKGDDVNGRASRTSQEGFAYLTGVARYQVDAASSVGRMRGVALLIRDDRVNFWEHMTLTLPGGKWVLAGDWNSVVNPLDFNPRSNKQSEEEVFHFHNFCTTFGLRDAREVARRTEGPRYTRAQVRDGKFCWSRLDRFYTSDHQVRKEVHYSQFCSSDHLPLSITLELDAVSDKDEGGKRSAYFKADKWVVQENLEALKQTWEEVQQKNRDVRAAERFLKGWVAVRKHIKACNMRRWLV</sequence>
<accession>A0ABD3HD36</accession>
<name>A0ABD3HD36_9MARC</name>
<evidence type="ECO:0000313" key="4">
    <source>
        <dbReference type="Proteomes" id="UP001633002"/>
    </source>
</evidence>
<evidence type="ECO:0000256" key="1">
    <source>
        <dbReference type="SAM" id="MobiDB-lite"/>
    </source>
</evidence>
<comment type="caution">
    <text evidence="3">The sequence shown here is derived from an EMBL/GenBank/DDBJ whole genome shotgun (WGS) entry which is preliminary data.</text>
</comment>
<feature type="compositionally biased region" description="Basic and acidic residues" evidence="1">
    <location>
        <begin position="428"/>
        <end position="441"/>
    </location>
</feature>
<gene>
    <name evidence="3" type="ORF">R1sor_015085</name>
</gene>
<feature type="compositionally biased region" description="Basic and acidic residues" evidence="1">
    <location>
        <begin position="234"/>
        <end position="249"/>
    </location>
</feature>
<reference evidence="3 4" key="1">
    <citation type="submission" date="2024-09" db="EMBL/GenBank/DDBJ databases">
        <title>Chromosome-scale assembly of Riccia sorocarpa.</title>
        <authorList>
            <person name="Paukszto L."/>
        </authorList>
    </citation>
    <scope>NUCLEOTIDE SEQUENCE [LARGE SCALE GENOMIC DNA]</scope>
    <source>
        <strain evidence="3">LP-2024</strain>
        <tissue evidence="3">Aerial parts of the thallus</tissue>
    </source>
</reference>
<feature type="region of interest" description="Disordered" evidence="1">
    <location>
        <begin position="216"/>
        <end position="261"/>
    </location>
</feature>